<evidence type="ECO:0000313" key="1">
    <source>
        <dbReference type="EMBL" id="WFD41411.1"/>
    </source>
</evidence>
<protein>
    <submittedName>
        <fullName evidence="1">Uncharacterized protein</fullName>
    </submittedName>
</protein>
<proteinExistence type="predicted"/>
<dbReference type="AlphaFoldDB" id="A0AAF0F807"/>
<sequence>MLEAESIVSTLGENEVDELKKCEALFDEDVLVMARVRVGSTGQHLGSIVSRGVEKMLAQRRSMKFLYSLVDTNDHTLLDFCRCGQGNQSETVVFLPGTQDVVARVVKEERDAEMLYRLSNQREAQMCNTSPYQFIKARAKDPIHVFRREDSQVVATAENYYTSYS</sequence>
<dbReference type="Proteomes" id="UP001214628">
    <property type="component" value="Chromosome 1"/>
</dbReference>
<dbReference type="EMBL" id="CP118375">
    <property type="protein sequence ID" value="WFD41411.1"/>
    <property type="molecule type" value="Genomic_DNA"/>
</dbReference>
<gene>
    <name evidence="1" type="ORF">MPSI1_000038</name>
</gene>
<organism evidence="1 2">
    <name type="scientific">Malassezia psittaci</name>
    <dbReference type="NCBI Taxonomy" id="1821823"/>
    <lineage>
        <taxon>Eukaryota</taxon>
        <taxon>Fungi</taxon>
        <taxon>Dikarya</taxon>
        <taxon>Basidiomycota</taxon>
        <taxon>Ustilaginomycotina</taxon>
        <taxon>Malasseziomycetes</taxon>
        <taxon>Malasseziales</taxon>
        <taxon>Malasseziaceae</taxon>
        <taxon>Malassezia</taxon>
    </lineage>
</organism>
<keyword evidence="2" id="KW-1185">Reference proteome</keyword>
<accession>A0AAF0F807</accession>
<reference evidence="1" key="1">
    <citation type="submission" date="2023-02" db="EMBL/GenBank/DDBJ databases">
        <title>Mating type loci evolution in Malassezia.</title>
        <authorList>
            <person name="Coelho M.A."/>
        </authorList>
    </citation>
    <scope>NUCLEOTIDE SEQUENCE</scope>
    <source>
        <strain evidence="1">CBS 14136</strain>
    </source>
</reference>
<evidence type="ECO:0000313" key="2">
    <source>
        <dbReference type="Proteomes" id="UP001214628"/>
    </source>
</evidence>
<name>A0AAF0F807_9BASI</name>